<feature type="region of interest" description="Disordered" evidence="1">
    <location>
        <begin position="178"/>
        <end position="216"/>
    </location>
</feature>
<dbReference type="AlphaFoldDB" id="A0A8I6S3G5"/>
<evidence type="ECO:0000256" key="1">
    <source>
        <dbReference type="SAM" id="MobiDB-lite"/>
    </source>
</evidence>
<feature type="compositionally biased region" description="Polar residues" evidence="1">
    <location>
        <begin position="78"/>
        <end position="87"/>
    </location>
</feature>
<name>A0A8I6S3G5_CIMLE</name>
<evidence type="ECO:0000313" key="2">
    <source>
        <dbReference type="EnsemblMetazoa" id="XP_014255100.1"/>
    </source>
</evidence>
<dbReference type="EnsemblMetazoa" id="XM_014399614.2">
    <property type="protein sequence ID" value="XP_014255100.1"/>
    <property type="gene ID" value="LOC106669833"/>
</dbReference>
<keyword evidence="3" id="KW-1185">Reference proteome</keyword>
<dbReference type="GeneID" id="106669833"/>
<reference evidence="2" key="1">
    <citation type="submission" date="2022-01" db="UniProtKB">
        <authorList>
            <consortium name="EnsemblMetazoa"/>
        </authorList>
    </citation>
    <scope>IDENTIFICATION</scope>
</reference>
<evidence type="ECO:0000313" key="3">
    <source>
        <dbReference type="Proteomes" id="UP000494040"/>
    </source>
</evidence>
<feature type="region of interest" description="Disordered" evidence="1">
    <location>
        <begin position="30"/>
        <end position="50"/>
    </location>
</feature>
<sequence length="216" mass="24656">MDNELELDEEMDEIFFPRQPHKKRRKIIRVHNVSNEEEDSEKQNNSSEIVNETLFTKYITDYKGQKLLVHWLQSDQEIQNCDQQPSQESDDKTPENSESKEPNGIVEIDTSQEEETKRITELESTLPTEVLCENVCDINGKEGSEVDSTDKSAEIPCTDSNGKDVQKEIEYNLLGEKENSLSISEDQNISGENDNNVENLEEETISSQLESAPIAE</sequence>
<accession>A0A8I6S3G5</accession>
<organism evidence="2 3">
    <name type="scientific">Cimex lectularius</name>
    <name type="common">Bed bug</name>
    <name type="synonym">Acanthia lectularia</name>
    <dbReference type="NCBI Taxonomy" id="79782"/>
    <lineage>
        <taxon>Eukaryota</taxon>
        <taxon>Metazoa</taxon>
        <taxon>Ecdysozoa</taxon>
        <taxon>Arthropoda</taxon>
        <taxon>Hexapoda</taxon>
        <taxon>Insecta</taxon>
        <taxon>Pterygota</taxon>
        <taxon>Neoptera</taxon>
        <taxon>Paraneoptera</taxon>
        <taxon>Hemiptera</taxon>
        <taxon>Heteroptera</taxon>
        <taxon>Panheteroptera</taxon>
        <taxon>Cimicomorpha</taxon>
        <taxon>Cimicidae</taxon>
        <taxon>Cimex</taxon>
    </lineage>
</organism>
<feature type="compositionally biased region" description="Basic and acidic residues" evidence="1">
    <location>
        <begin position="89"/>
        <end position="101"/>
    </location>
</feature>
<protein>
    <submittedName>
        <fullName evidence="2">Uncharacterized protein</fullName>
    </submittedName>
</protein>
<dbReference type="Proteomes" id="UP000494040">
    <property type="component" value="Unassembled WGS sequence"/>
</dbReference>
<feature type="region of interest" description="Disordered" evidence="1">
    <location>
        <begin position="78"/>
        <end position="118"/>
    </location>
</feature>
<feature type="compositionally biased region" description="Basic and acidic residues" evidence="1">
    <location>
        <begin position="140"/>
        <end position="153"/>
    </location>
</feature>
<dbReference type="RefSeq" id="XP_014255100.1">
    <property type="nucleotide sequence ID" value="XM_014399614.2"/>
</dbReference>
<dbReference type="KEGG" id="clec:106669833"/>
<feature type="region of interest" description="Disordered" evidence="1">
    <location>
        <begin position="140"/>
        <end position="161"/>
    </location>
</feature>
<feature type="compositionally biased region" description="Polar residues" evidence="1">
    <location>
        <begin position="180"/>
        <end position="191"/>
    </location>
</feature>
<proteinExistence type="predicted"/>